<dbReference type="GO" id="GO:0006281">
    <property type="term" value="P:DNA repair"/>
    <property type="evidence" value="ECO:0007669"/>
    <property type="project" value="UniProtKB-KW"/>
</dbReference>
<feature type="domain" description="ATP-dependent DNA ligase family profile" evidence="7">
    <location>
        <begin position="109"/>
        <end position="228"/>
    </location>
</feature>
<dbReference type="InterPro" id="IPR029319">
    <property type="entry name" value="DNA_ligase_OB"/>
</dbReference>
<dbReference type="CDD" id="cd08041">
    <property type="entry name" value="OBF_kDNA_ligase_like"/>
    <property type="match status" value="1"/>
</dbReference>
<name>W7QJ18_9ALTE</name>
<dbReference type="EMBL" id="ARZY01000002">
    <property type="protein sequence ID" value="EWH11866.1"/>
    <property type="molecule type" value="Genomic_DNA"/>
</dbReference>
<evidence type="ECO:0000256" key="4">
    <source>
        <dbReference type="ARBA" id="ARBA00022763"/>
    </source>
</evidence>
<dbReference type="InterPro" id="IPR050326">
    <property type="entry name" value="NAD_dep_DNA_ligaseB"/>
</dbReference>
<evidence type="ECO:0000256" key="1">
    <source>
        <dbReference type="ARBA" id="ARBA00001968"/>
    </source>
</evidence>
<dbReference type="EC" id="6.5.1.1" evidence="8"/>
<dbReference type="Pfam" id="PF01068">
    <property type="entry name" value="DNA_ligase_A_M"/>
    <property type="match status" value="1"/>
</dbReference>
<dbReference type="PATRIC" id="fig|1328313.3.peg.358"/>
<dbReference type="Pfam" id="PF14743">
    <property type="entry name" value="DNA_ligase_OB_2"/>
    <property type="match status" value="1"/>
</dbReference>
<reference evidence="8 9" key="1">
    <citation type="journal article" date="2014" name="Genome Announc.">
        <title>Draft Genome Sequence of the Agar-Degrading Bacterium Catenovulum sp. Strain DS-2, Isolated from Intestines of Haliotis diversicolor.</title>
        <authorList>
            <person name="Shan D."/>
            <person name="Li X."/>
            <person name="Gu Z."/>
            <person name="Wei G."/>
            <person name="Gao Z."/>
            <person name="Shao Z."/>
        </authorList>
    </citation>
    <scope>NUCLEOTIDE SEQUENCE [LARGE SCALE GENOMIC DNA]</scope>
    <source>
        <strain evidence="8 9">DS-2</strain>
    </source>
</reference>
<evidence type="ECO:0000256" key="6">
    <source>
        <dbReference type="ARBA" id="ARBA00034003"/>
    </source>
</evidence>
<keyword evidence="9" id="KW-1185">Reference proteome</keyword>
<proteinExistence type="predicted"/>
<evidence type="ECO:0000313" key="8">
    <source>
        <dbReference type="EMBL" id="EWH11866.1"/>
    </source>
</evidence>
<dbReference type="GO" id="GO:0006260">
    <property type="term" value="P:DNA replication"/>
    <property type="evidence" value="ECO:0007669"/>
    <property type="project" value="UniProtKB-KW"/>
</dbReference>
<keyword evidence="5" id="KW-0234">DNA repair</keyword>
<evidence type="ECO:0000256" key="5">
    <source>
        <dbReference type="ARBA" id="ARBA00023204"/>
    </source>
</evidence>
<evidence type="ECO:0000313" key="9">
    <source>
        <dbReference type="Proteomes" id="UP000019276"/>
    </source>
</evidence>
<evidence type="ECO:0000256" key="2">
    <source>
        <dbReference type="ARBA" id="ARBA00022598"/>
    </source>
</evidence>
<keyword evidence="4" id="KW-0227">DNA damage</keyword>
<comment type="catalytic activity">
    <reaction evidence="6">
        <text>ATP + (deoxyribonucleotide)n-3'-hydroxyl + 5'-phospho-(deoxyribonucleotide)m = (deoxyribonucleotide)n+m + AMP + diphosphate.</text>
        <dbReference type="EC" id="6.5.1.1"/>
    </reaction>
</comment>
<dbReference type="Gene3D" id="3.30.470.30">
    <property type="entry name" value="DNA ligase/mRNA capping enzyme"/>
    <property type="match status" value="1"/>
</dbReference>
<dbReference type="RefSeq" id="WP_051479517.1">
    <property type="nucleotide sequence ID" value="NZ_ARZY01000002.1"/>
</dbReference>
<dbReference type="GO" id="GO:0003910">
    <property type="term" value="F:DNA ligase (ATP) activity"/>
    <property type="evidence" value="ECO:0007669"/>
    <property type="project" value="UniProtKB-EC"/>
</dbReference>
<dbReference type="GO" id="GO:0006310">
    <property type="term" value="P:DNA recombination"/>
    <property type="evidence" value="ECO:0007669"/>
    <property type="project" value="InterPro"/>
</dbReference>
<gene>
    <name evidence="8" type="ORF">DS2_01733</name>
</gene>
<dbReference type="PANTHER" id="PTHR47810:SF1">
    <property type="entry name" value="DNA LIGASE B"/>
    <property type="match status" value="1"/>
</dbReference>
<dbReference type="InterPro" id="IPR012340">
    <property type="entry name" value="NA-bd_OB-fold"/>
</dbReference>
<dbReference type="NCBIfam" id="NF006592">
    <property type="entry name" value="PRK09125.1"/>
    <property type="match status" value="1"/>
</dbReference>
<organism evidence="8 9">
    <name type="scientific">Catenovulum agarivorans DS-2</name>
    <dbReference type="NCBI Taxonomy" id="1328313"/>
    <lineage>
        <taxon>Bacteria</taxon>
        <taxon>Pseudomonadati</taxon>
        <taxon>Pseudomonadota</taxon>
        <taxon>Gammaproteobacteria</taxon>
        <taxon>Alteromonadales</taxon>
        <taxon>Alteromonadaceae</taxon>
        <taxon>Catenovulum</taxon>
    </lineage>
</organism>
<dbReference type="PROSITE" id="PS50160">
    <property type="entry name" value="DNA_LIGASE_A3"/>
    <property type="match status" value="1"/>
</dbReference>
<comment type="caution">
    <text evidence="8">The sequence shown here is derived from an EMBL/GenBank/DDBJ whole genome shotgun (WGS) entry which is preliminary data.</text>
</comment>
<evidence type="ECO:0000256" key="3">
    <source>
        <dbReference type="ARBA" id="ARBA00022705"/>
    </source>
</evidence>
<accession>W7QJ18</accession>
<dbReference type="AlphaFoldDB" id="W7QJ18"/>
<comment type="cofactor">
    <cofactor evidence="1">
        <name>a divalent metal cation</name>
        <dbReference type="ChEBI" id="CHEBI:60240"/>
    </cofactor>
</comment>
<dbReference type="Gene3D" id="3.30.1490.70">
    <property type="match status" value="1"/>
</dbReference>
<evidence type="ECO:0000259" key="7">
    <source>
        <dbReference type="PROSITE" id="PS50160"/>
    </source>
</evidence>
<dbReference type="Gene3D" id="2.40.50.140">
    <property type="entry name" value="Nucleic acid-binding proteins"/>
    <property type="match status" value="1"/>
</dbReference>
<protein>
    <submittedName>
        <fullName evidence="8">DNA ligase</fullName>
        <ecNumber evidence="8">6.5.1.1</ecNumber>
    </submittedName>
</protein>
<dbReference type="Proteomes" id="UP000019276">
    <property type="component" value="Unassembled WGS sequence"/>
</dbReference>
<dbReference type="STRING" id="1328313.DS2_01733"/>
<dbReference type="PANTHER" id="PTHR47810">
    <property type="entry name" value="DNA LIGASE"/>
    <property type="match status" value="1"/>
</dbReference>
<sequence length="282" mass="32555">MQIPTIFSAFVTKFMLLVLFSSRGFAEPIDLMLAEKYSQQINVADYLVSEKYDGVRAYWDGKKLWTRQGNQIIPPKYFVKHLPDFPLDGELWLAREQFARLLSIIHDPQDNRWAEVKFMVFDFPQLNLPFSARYQRMTEFAKQHSTHSPITIVKQFTVANHQQLQNLLDQYVQQGAEGLMLHKASSFYQGKRSDDLIKVKRFEDAEATVVGHIQGKGRFSNVVGALVVEDLKTGKRFKIGSGLSYAERKNPPKIGSIITYKYTGFTKNGLPRFAVFLRIRRH</sequence>
<keyword evidence="3" id="KW-0235">DNA replication</keyword>
<keyword evidence="2 8" id="KW-0436">Ligase</keyword>
<dbReference type="GO" id="GO:0005524">
    <property type="term" value="F:ATP binding"/>
    <property type="evidence" value="ECO:0007669"/>
    <property type="project" value="InterPro"/>
</dbReference>
<dbReference type="OrthoDB" id="9782700at2"/>
<dbReference type="InterPro" id="IPR012310">
    <property type="entry name" value="DNA_ligase_ATP-dep_cent"/>
</dbReference>
<dbReference type="SUPFAM" id="SSF50249">
    <property type="entry name" value="Nucleic acid-binding proteins"/>
    <property type="match status" value="1"/>
</dbReference>
<dbReference type="SUPFAM" id="SSF56091">
    <property type="entry name" value="DNA ligase/mRNA capping enzyme, catalytic domain"/>
    <property type="match status" value="1"/>
</dbReference>
<dbReference type="CDD" id="cd07896">
    <property type="entry name" value="Adenylation_kDNA_ligase_like"/>
    <property type="match status" value="1"/>
</dbReference>
<dbReference type="eggNOG" id="COG1793">
    <property type="taxonomic scope" value="Bacteria"/>
</dbReference>